<dbReference type="EMBL" id="QYYH01000014">
    <property type="protein sequence ID" value="RJY18836.1"/>
    <property type="molecule type" value="Genomic_DNA"/>
</dbReference>
<organism evidence="1 2">
    <name type="scientific">Parashewanella spongiae</name>
    <dbReference type="NCBI Taxonomy" id="342950"/>
    <lineage>
        <taxon>Bacteria</taxon>
        <taxon>Pseudomonadati</taxon>
        <taxon>Pseudomonadota</taxon>
        <taxon>Gammaproteobacteria</taxon>
        <taxon>Alteromonadales</taxon>
        <taxon>Shewanellaceae</taxon>
        <taxon>Parashewanella</taxon>
    </lineage>
</organism>
<sequence>MLSGYPQINRQMYSPHIGEQNGTETFASNAIHKLADCFNSENKALAREKFKLLFESTELLLSQRLCKDIFGLMRPDYQRQGQDIYFKFQPEGTHYLSRTYMHSLSIKIPLYLTDDGTEESITIPVLKKERVADDYLFNNILDPNMKPTCVIRTTFIQSNINEITPDAYSVFTSLLCKLEQDFDERELCTLAHQLNCCLKPNSKLNFITRTVTGIFYHQKQSVSGLIVNLPNSQQVVYASCPSEGSDSFLTLADVGNITAHLMSTDYSCFGVTPNDFFSTLDPFIGKSAKADLQHFVATAAKLCKYGIHNILKVESSIKEVDGDKFHHHSLILYAKNNKVKVFVSSLGERITKGDFMAPISDVERESCLSSLTLNMHPEAHFSSQSQAHISPQWQQRPPYCAHQTHTTHLTPKKRSMIPPQRTAPCHTQVISAQYFWSHPESHLTAKAEKFELNASPQASVNHAEYFSRLESEWESLFELLTTKALISTEEDLTAAHNNLLGECKAGCKQYFELIRNDEENTLESRVYSKDGLASEVLASVKLSKPISRRETTNSEINYRWAHQVAGLSRQ</sequence>
<dbReference type="Proteomes" id="UP000273022">
    <property type="component" value="Unassembled WGS sequence"/>
</dbReference>
<evidence type="ECO:0000313" key="2">
    <source>
        <dbReference type="Proteomes" id="UP000273022"/>
    </source>
</evidence>
<reference evidence="1 2" key="1">
    <citation type="submission" date="2018-09" db="EMBL/GenBank/DDBJ databases">
        <title>Phylogeny of the Shewanellaceae, and recommendation for two new genera, Pseudoshewanella and Parashewanella.</title>
        <authorList>
            <person name="Wang G."/>
        </authorList>
    </citation>
    <scope>NUCLEOTIDE SEQUENCE [LARGE SCALE GENOMIC DNA]</scope>
    <source>
        <strain evidence="1 2">KCTC 22492</strain>
    </source>
</reference>
<dbReference type="AlphaFoldDB" id="A0A3A6U428"/>
<gene>
    <name evidence="1" type="ORF">D5R81_03530</name>
</gene>
<evidence type="ECO:0000313" key="1">
    <source>
        <dbReference type="EMBL" id="RJY18836.1"/>
    </source>
</evidence>
<comment type="caution">
    <text evidence="1">The sequence shown here is derived from an EMBL/GenBank/DDBJ whole genome shotgun (WGS) entry which is preliminary data.</text>
</comment>
<protein>
    <submittedName>
        <fullName evidence="1">Uncharacterized protein</fullName>
    </submittedName>
</protein>
<keyword evidence="2" id="KW-1185">Reference proteome</keyword>
<proteinExistence type="predicted"/>
<name>A0A3A6U428_9GAMM</name>
<accession>A0A3A6U428</accession>